<organism evidence="1 2">
    <name type="scientific">Aspergillus fijiensis CBS 313.89</name>
    <dbReference type="NCBI Taxonomy" id="1448319"/>
    <lineage>
        <taxon>Eukaryota</taxon>
        <taxon>Fungi</taxon>
        <taxon>Dikarya</taxon>
        <taxon>Ascomycota</taxon>
        <taxon>Pezizomycotina</taxon>
        <taxon>Eurotiomycetes</taxon>
        <taxon>Eurotiomycetidae</taxon>
        <taxon>Eurotiales</taxon>
        <taxon>Aspergillaceae</taxon>
        <taxon>Aspergillus</taxon>
    </lineage>
</organism>
<evidence type="ECO:0000313" key="2">
    <source>
        <dbReference type="Proteomes" id="UP000249789"/>
    </source>
</evidence>
<dbReference type="AlphaFoldDB" id="A0A8G1W3H3"/>
<gene>
    <name evidence="1" type="ORF">BO72DRAFT_446377</name>
</gene>
<sequence>MLAVVQAFKAPILPRVELDPLYLPMDGQSAVFPRWVNPRDCEVWMSNHHEHSISMAKGQMR</sequence>
<protein>
    <submittedName>
        <fullName evidence="1">Uncharacterized protein</fullName>
    </submittedName>
</protein>
<proteinExistence type="predicted"/>
<dbReference type="EMBL" id="KZ824634">
    <property type="protein sequence ID" value="RAK79084.1"/>
    <property type="molecule type" value="Genomic_DNA"/>
</dbReference>
<dbReference type="Proteomes" id="UP000249789">
    <property type="component" value="Unassembled WGS sequence"/>
</dbReference>
<accession>A0A8G1W3H3</accession>
<dbReference type="VEuPathDB" id="FungiDB:BO72DRAFT_446377"/>
<dbReference type="GeneID" id="63861615"/>
<reference evidence="1 2" key="1">
    <citation type="submission" date="2018-02" db="EMBL/GenBank/DDBJ databases">
        <title>The genomes of Aspergillus section Nigri reveals drivers in fungal speciation.</title>
        <authorList>
            <consortium name="DOE Joint Genome Institute"/>
            <person name="Vesth T.C."/>
            <person name="Nybo J."/>
            <person name="Theobald S."/>
            <person name="Brandl J."/>
            <person name="Frisvad J.C."/>
            <person name="Nielsen K.F."/>
            <person name="Lyhne E.K."/>
            <person name="Kogle M.E."/>
            <person name="Kuo A."/>
            <person name="Riley R."/>
            <person name="Clum A."/>
            <person name="Nolan M."/>
            <person name="Lipzen A."/>
            <person name="Salamov A."/>
            <person name="Henrissat B."/>
            <person name="Wiebenga A."/>
            <person name="De vries R.P."/>
            <person name="Grigoriev I.V."/>
            <person name="Mortensen U.H."/>
            <person name="Andersen M.R."/>
            <person name="Baker S.E."/>
        </authorList>
    </citation>
    <scope>NUCLEOTIDE SEQUENCE [LARGE SCALE GENOMIC DNA]</scope>
    <source>
        <strain evidence="1 2">CBS 313.89</strain>
    </source>
</reference>
<name>A0A8G1W3H3_9EURO</name>
<evidence type="ECO:0000313" key="1">
    <source>
        <dbReference type="EMBL" id="RAK79084.1"/>
    </source>
</evidence>
<keyword evidence="2" id="KW-1185">Reference proteome</keyword>
<dbReference type="RefSeq" id="XP_040803094.1">
    <property type="nucleotide sequence ID" value="XM_040944282.1"/>
</dbReference>